<feature type="signal peptide" evidence="3">
    <location>
        <begin position="1"/>
        <end position="17"/>
    </location>
</feature>
<reference evidence="4" key="1">
    <citation type="submission" date="2022-08" db="UniProtKB">
        <authorList>
            <consortium name="EnsemblMetazoa"/>
        </authorList>
    </citation>
    <scope>IDENTIFICATION</scope>
    <source>
        <strain evidence="4">05x7-T-G4-1.051#20</strain>
    </source>
</reference>
<feature type="region of interest" description="Disordered" evidence="1">
    <location>
        <begin position="518"/>
        <end position="558"/>
    </location>
</feature>
<accession>A0A8W8LYL2</accession>
<keyword evidence="2" id="KW-0472">Membrane</keyword>
<feature type="region of interest" description="Disordered" evidence="1">
    <location>
        <begin position="256"/>
        <end position="299"/>
    </location>
</feature>
<evidence type="ECO:0008006" key="6">
    <source>
        <dbReference type="Google" id="ProtNLM"/>
    </source>
</evidence>
<feature type="compositionally biased region" description="Polar residues" evidence="1">
    <location>
        <begin position="400"/>
        <end position="415"/>
    </location>
</feature>
<feature type="region of interest" description="Disordered" evidence="1">
    <location>
        <begin position="465"/>
        <end position="493"/>
    </location>
</feature>
<feature type="region of interest" description="Disordered" evidence="1">
    <location>
        <begin position="400"/>
        <end position="430"/>
    </location>
</feature>
<keyword evidence="5" id="KW-1185">Reference proteome</keyword>
<sequence length="558" mass="62405">MLSYIVTLLWILRAITATTRRNCEDWRLHGYTKSATFNVEPKQDGVVFSVYCDMTSVPAQTVFKHDFNAREHVGYAVGGWYADVNPVYSLTMQNIESAILLTSSCQQYIKYECNSSKLLLQKTYSKWESRDSVKRYYWGDANQQSGYCACGLTGTCADPAKKCNCLIEDDTLREDSGYLTDSSLLPVTRVVIRMSSFSSDGYLTIGPMTCVDVDPRSFIETPEGITTAITCSVLFLIFIFMVVYACYKKRPCKKCGKSRKQRTDKSTTKPHPAEKPTVEATIMPESNNSIPTSSSMEELPRGPLHAIMPPSYTVHNFPLQNYKPGELSRLLGAQNEAELVHLRMELNARPYPQQYAQVKEKPKIEASPSDDQKIEQKHEYNWNVDSVLLVKSLIAREQAARQTSGKSQLQHSAASATRGRGDTAGGNQSTRLAISNSASNASNMTGRHLGVSLSNIEDLHVSENSVNHQDETPDVRANNERNTSSNAPSNSNQINYTNIQMVKDIIAQEKLEKIAQNNADFNQSKGNGLEETKTIDQSNSSFDQQRDVPYSEYNGDWD</sequence>
<keyword evidence="2" id="KW-1133">Transmembrane helix</keyword>
<feature type="transmembrane region" description="Helical" evidence="2">
    <location>
        <begin position="225"/>
        <end position="247"/>
    </location>
</feature>
<evidence type="ECO:0000256" key="1">
    <source>
        <dbReference type="SAM" id="MobiDB-lite"/>
    </source>
</evidence>
<dbReference type="Proteomes" id="UP000005408">
    <property type="component" value="Unassembled WGS sequence"/>
</dbReference>
<feature type="compositionally biased region" description="Polar residues" evidence="1">
    <location>
        <begin position="284"/>
        <end position="296"/>
    </location>
</feature>
<dbReference type="Gene3D" id="2.60.120.1000">
    <property type="match status" value="1"/>
</dbReference>
<dbReference type="AlphaFoldDB" id="A0A8W8LYL2"/>
<evidence type="ECO:0000256" key="3">
    <source>
        <dbReference type="SAM" id="SignalP"/>
    </source>
</evidence>
<proteinExistence type="predicted"/>
<feature type="compositionally biased region" description="Polar residues" evidence="1">
    <location>
        <begin position="480"/>
        <end position="493"/>
    </location>
</feature>
<feature type="compositionally biased region" description="Basic and acidic residues" evidence="1">
    <location>
        <begin position="261"/>
        <end position="277"/>
    </location>
</feature>
<feature type="compositionally biased region" description="Basic and acidic residues" evidence="1">
    <location>
        <begin position="468"/>
        <end position="479"/>
    </location>
</feature>
<evidence type="ECO:0000313" key="4">
    <source>
        <dbReference type="EnsemblMetazoa" id="G29724.1:cds"/>
    </source>
</evidence>
<protein>
    <recommendedName>
        <fullName evidence="6">Contactin-associated protein-like 2</fullName>
    </recommendedName>
</protein>
<dbReference type="SUPFAM" id="SSF56496">
    <property type="entry name" value="Fibrinogen C-terminal domain-like"/>
    <property type="match status" value="1"/>
</dbReference>
<dbReference type="InterPro" id="IPR036056">
    <property type="entry name" value="Fibrinogen-like_C"/>
</dbReference>
<organism evidence="4 5">
    <name type="scientific">Magallana gigas</name>
    <name type="common">Pacific oyster</name>
    <name type="synonym">Crassostrea gigas</name>
    <dbReference type="NCBI Taxonomy" id="29159"/>
    <lineage>
        <taxon>Eukaryota</taxon>
        <taxon>Metazoa</taxon>
        <taxon>Spiralia</taxon>
        <taxon>Lophotrochozoa</taxon>
        <taxon>Mollusca</taxon>
        <taxon>Bivalvia</taxon>
        <taxon>Autobranchia</taxon>
        <taxon>Pteriomorphia</taxon>
        <taxon>Ostreida</taxon>
        <taxon>Ostreoidea</taxon>
        <taxon>Ostreidae</taxon>
        <taxon>Magallana</taxon>
    </lineage>
</organism>
<feature type="chain" id="PRO_5036474091" description="Contactin-associated protein-like 2" evidence="3">
    <location>
        <begin position="18"/>
        <end position="558"/>
    </location>
</feature>
<dbReference type="OrthoDB" id="6350048at2759"/>
<evidence type="ECO:0000256" key="2">
    <source>
        <dbReference type="SAM" id="Phobius"/>
    </source>
</evidence>
<dbReference type="EnsemblMetazoa" id="G29724.1">
    <property type="protein sequence ID" value="G29724.1:cds"/>
    <property type="gene ID" value="G29724"/>
</dbReference>
<dbReference type="OMA" id="KWESRDS"/>
<keyword evidence="2" id="KW-0812">Transmembrane</keyword>
<keyword evidence="3" id="KW-0732">Signal</keyword>
<name>A0A8W8LYL2_MAGGI</name>
<evidence type="ECO:0000313" key="5">
    <source>
        <dbReference type="Proteomes" id="UP000005408"/>
    </source>
</evidence>